<dbReference type="Proteomes" id="UP000668403">
    <property type="component" value="Unassembled WGS sequence"/>
</dbReference>
<dbReference type="Gene3D" id="3.40.630.30">
    <property type="match status" value="1"/>
</dbReference>
<proteinExistence type="predicted"/>
<dbReference type="AlphaFoldDB" id="A0A939QD90"/>
<evidence type="ECO:0000313" key="2">
    <source>
        <dbReference type="Proteomes" id="UP000668403"/>
    </source>
</evidence>
<reference evidence="1" key="1">
    <citation type="submission" date="2021-03" db="EMBL/GenBank/DDBJ databases">
        <title>Leucobacter chromiisoli sp. nov., isolated from chromium-containing soil of chemical plant.</title>
        <authorList>
            <person name="Xu Z."/>
        </authorList>
    </citation>
    <scope>NUCLEOTIDE SEQUENCE</scope>
    <source>
        <strain evidence="1">K 70/01</strain>
    </source>
</reference>
<dbReference type="EMBL" id="JAGFBF010000004">
    <property type="protein sequence ID" value="MBO2989671.1"/>
    <property type="molecule type" value="Genomic_DNA"/>
</dbReference>
<evidence type="ECO:0000313" key="1">
    <source>
        <dbReference type="EMBL" id="MBO2989671.1"/>
    </source>
</evidence>
<comment type="caution">
    <text evidence="1">The sequence shown here is derived from an EMBL/GenBank/DDBJ whole genome shotgun (WGS) entry which is preliminary data.</text>
</comment>
<name>A0A939QD90_9MICO</name>
<sequence>MSHIDRTVTNRDVIPVLSSTVFSDHTDTRFACGILAENDVPVPGLEAEYHAHFLLRRKVYVDQTGQLDESDIQADGTDRDADDARSIAFAILENHEDGVRVVGVARLILRGDGTPLPVEDFCPDSFATVPLDARSVEVSRVIARHETAVVQDLIQWHLFAVMLAYIANHDLGRTFAIIEPWLERHLQGTISISRIGEPRYVEHYLDINLPIEIDLAGSAQQVDARNAGCIDGYRAIEPELLRFGRVRRSHASRISR</sequence>
<dbReference type="RefSeq" id="WP_208238061.1">
    <property type="nucleotide sequence ID" value="NZ_BAAAQU010000001.1"/>
</dbReference>
<keyword evidence="2" id="KW-1185">Reference proteome</keyword>
<dbReference type="Pfam" id="PF13444">
    <property type="entry name" value="Acetyltransf_5"/>
    <property type="match status" value="1"/>
</dbReference>
<protein>
    <submittedName>
        <fullName evidence="1">Uncharacterized protein</fullName>
    </submittedName>
</protein>
<organism evidence="1 2">
    <name type="scientific">Leucobacter tardus</name>
    <dbReference type="NCBI Taxonomy" id="501483"/>
    <lineage>
        <taxon>Bacteria</taxon>
        <taxon>Bacillati</taxon>
        <taxon>Actinomycetota</taxon>
        <taxon>Actinomycetes</taxon>
        <taxon>Micrococcales</taxon>
        <taxon>Microbacteriaceae</taxon>
        <taxon>Leucobacter</taxon>
    </lineage>
</organism>
<gene>
    <name evidence="1" type="ORF">J4H85_06640</name>
</gene>
<accession>A0A939QD90</accession>
<dbReference type="SUPFAM" id="SSF55729">
    <property type="entry name" value="Acyl-CoA N-acyltransferases (Nat)"/>
    <property type="match status" value="1"/>
</dbReference>
<dbReference type="InterPro" id="IPR016181">
    <property type="entry name" value="Acyl_CoA_acyltransferase"/>
</dbReference>